<dbReference type="Proteomes" id="UP001197214">
    <property type="component" value="Unassembled WGS sequence"/>
</dbReference>
<protein>
    <submittedName>
        <fullName evidence="4">CocE/NonD family hydrolase</fullName>
    </submittedName>
</protein>
<evidence type="ECO:0000313" key="4">
    <source>
        <dbReference type="EMBL" id="MBW4332150.1"/>
    </source>
</evidence>
<evidence type="ECO:0000256" key="2">
    <source>
        <dbReference type="SAM" id="MobiDB-lite"/>
    </source>
</evidence>
<dbReference type="SMART" id="SM00939">
    <property type="entry name" value="PepX_C"/>
    <property type="match status" value="1"/>
</dbReference>
<evidence type="ECO:0000256" key="1">
    <source>
        <dbReference type="ARBA" id="ARBA00022801"/>
    </source>
</evidence>
<dbReference type="InterPro" id="IPR013736">
    <property type="entry name" value="Xaa-Pro_dipept_C"/>
</dbReference>
<accession>A0ABS6XPK4</accession>
<proteinExistence type="predicted"/>
<comment type="caution">
    <text evidence="4">The sequence shown here is derived from an EMBL/GenBank/DDBJ whole genome shotgun (WGS) entry which is preliminary data.</text>
</comment>
<dbReference type="InterPro" id="IPR050585">
    <property type="entry name" value="Xaa-Pro_dipeptidyl-ppase/CocE"/>
</dbReference>
<keyword evidence="1 4" id="KW-0378">Hydrolase</keyword>
<feature type="region of interest" description="Disordered" evidence="2">
    <location>
        <begin position="366"/>
        <end position="386"/>
    </location>
</feature>
<feature type="domain" description="Xaa-Pro dipeptidyl-peptidase C-terminal" evidence="3">
    <location>
        <begin position="311"/>
        <end position="570"/>
    </location>
</feature>
<dbReference type="InterPro" id="IPR000383">
    <property type="entry name" value="Xaa-Pro-like_dom"/>
</dbReference>
<dbReference type="PANTHER" id="PTHR43056">
    <property type="entry name" value="PEPTIDASE S9 PROLYL OLIGOPEPTIDASE"/>
    <property type="match status" value="1"/>
</dbReference>
<dbReference type="EMBL" id="JAHWZX010000019">
    <property type="protein sequence ID" value="MBW4332150.1"/>
    <property type="molecule type" value="Genomic_DNA"/>
</dbReference>
<keyword evidence="5" id="KW-1185">Reference proteome</keyword>
<dbReference type="GO" id="GO:0016787">
    <property type="term" value="F:hydrolase activity"/>
    <property type="evidence" value="ECO:0007669"/>
    <property type="project" value="UniProtKB-KW"/>
</dbReference>
<evidence type="ECO:0000259" key="3">
    <source>
        <dbReference type="SMART" id="SM00939"/>
    </source>
</evidence>
<keyword evidence="4" id="KW-0560">Oxidoreductase</keyword>
<gene>
    <name evidence="4" type="ORF">KY084_14885</name>
</gene>
<dbReference type="Pfam" id="PF08530">
    <property type="entry name" value="PepX_C"/>
    <property type="match status" value="1"/>
</dbReference>
<reference evidence="4 5" key="1">
    <citation type="submission" date="2021-07" db="EMBL/GenBank/DDBJ databases">
        <title>Stakelama flava sp. nov., a novel endophytic bacterium isolated from branch of Kandelia candel.</title>
        <authorList>
            <person name="Tuo L."/>
        </authorList>
    </citation>
    <scope>NUCLEOTIDE SEQUENCE [LARGE SCALE GENOMIC DNA]</scope>
    <source>
        <strain evidence="4 5">CBK3Z-3</strain>
    </source>
</reference>
<dbReference type="PANTHER" id="PTHR43056:SF10">
    <property type="entry name" value="COCE_NOND FAMILY, PUTATIVE (AFU_ORTHOLOGUE AFUA_7G00600)-RELATED"/>
    <property type="match status" value="1"/>
</dbReference>
<organism evidence="4 5">
    <name type="scientific">Stakelama flava</name>
    <dbReference type="NCBI Taxonomy" id="2860338"/>
    <lineage>
        <taxon>Bacteria</taxon>
        <taxon>Pseudomonadati</taxon>
        <taxon>Pseudomonadota</taxon>
        <taxon>Alphaproteobacteria</taxon>
        <taxon>Sphingomonadales</taxon>
        <taxon>Sphingomonadaceae</taxon>
        <taxon>Stakelama</taxon>
    </lineage>
</organism>
<dbReference type="Pfam" id="PF02129">
    <property type="entry name" value="Peptidase_S15"/>
    <property type="match status" value="1"/>
</dbReference>
<evidence type="ECO:0000313" key="5">
    <source>
        <dbReference type="Proteomes" id="UP001197214"/>
    </source>
</evidence>
<dbReference type="GO" id="GO:0016491">
    <property type="term" value="F:oxidoreductase activity"/>
    <property type="evidence" value="ECO:0007669"/>
    <property type="project" value="UniProtKB-KW"/>
</dbReference>
<dbReference type="InterPro" id="IPR005674">
    <property type="entry name" value="CocE/Ser_esterase"/>
</dbReference>
<name>A0ABS6XPK4_9SPHN</name>
<sequence length="580" mass="65692">MIPMRDGTKLQTVIMRPIARAGEKLPILLRRTPYGIPDAAWDKIPDESSDLARDGYIWVFQNLRGRFKSEGEFRVSTKVDLDDPHAIDEATDAYDTIDWLIRNVPDNNGRVGMTGVSYSGLTAGMALLRPHPALKAVSPQAAPTDQFMNDDLHHYGALRLSYAFEYAALEQSEKHANAPFGFNKRDTYQWYLDLGPIHNGSRYFAKDLQVWEDVLAHPDYDAYWRDQNWVASINRTSVPTLTVAGFWDQEDPWGPWQLFRAAERSDPDNVNQIVAGPWFHGSWVRTKGDKIGAIPLGGVETGTQFRAQIEAAFFRYWLHGEGEKPAWNARIFETGSNRWHDYAHWPPAGAKAVKLYLHGDGSLDFAPPQAGGSQGSRSFLSDPANPVPYRPRPITATFTDESWKTWETVDQRFADHRPDVLTYTSAPLDRDIRIAGPVSATLTASTTGSDSDMIVKLIDVWPEDSKQEELRGYQFPIAMEVRRGRYLDSYTQPHPLRPGVARAWQMPLRDRDHVFRKGHRIMVQVQSSWFPLIDRNPQHFVPRIAYAKPDDFVKATQTIYSAPGKASFVTLPILNAAKEN</sequence>
<dbReference type="NCBIfam" id="TIGR00976">
    <property type="entry name" value="CocE_NonD"/>
    <property type="match status" value="1"/>
</dbReference>